<dbReference type="EC" id="6.2.1.26" evidence="5"/>
<feature type="domain" description="AMP-binding enzyme C-terminal" evidence="4">
    <location>
        <begin position="367"/>
        <end position="440"/>
    </location>
</feature>
<dbReference type="GO" id="GO:0031956">
    <property type="term" value="F:medium-chain fatty acid-CoA ligase activity"/>
    <property type="evidence" value="ECO:0007669"/>
    <property type="project" value="TreeGrafter"/>
</dbReference>
<dbReference type="InterPro" id="IPR000873">
    <property type="entry name" value="AMP-dep_synth/lig_dom"/>
</dbReference>
<dbReference type="GO" id="GO:0008756">
    <property type="term" value="F:o-succinylbenzoate-CoA ligase activity"/>
    <property type="evidence" value="ECO:0007669"/>
    <property type="project" value="UniProtKB-EC"/>
</dbReference>
<dbReference type="Pfam" id="PF13193">
    <property type="entry name" value="AMP-binding_C"/>
    <property type="match status" value="1"/>
</dbReference>
<reference evidence="5" key="1">
    <citation type="submission" date="2020-02" db="EMBL/GenBank/DDBJ databases">
        <authorList>
            <person name="Meier V. D."/>
        </authorList>
    </citation>
    <scope>NUCLEOTIDE SEQUENCE</scope>
    <source>
        <strain evidence="5">AVDCRST_MAG94</strain>
    </source>
</reference>
<organism evidence="5">
    <name type="scientific">uncultured Leptolyngbya sp</name>
    <dbReference type="NCBI Taxonomy" id="332963"/>
    <lineage>
        <taxon>Bacteria</taxon>
        <taxon>Bacillati</taxon>
        <taxon>Cyanobacteriota</taxon>
        <taxon>Cyanophyceae</taxon>
        <taxon>Leptolyngbyales</taxon>
        <taxon>Leptolyngbyaceae</taxon>
        <taxon>Leptolyngbya group</taxon>
        <taxon>Leptolyngbya</taxon>
        <taxon>environmental samples</taxon>
    </lineage>
</organism>
<dbReference type="PANTHER" id="PTHR43201:SF5">
    <property type="entry name" value="MEDIUM-CHAIN ACYL-COA LIGASE ACSF2, MITOCHONDRIAL"/>
    <property type="match status" value="1"/>
</dbReference>
<dbReference type="Gene3D" id="3.30.300.30">
    <property type="match status" value="1"/>
</dbReference>
<evidence type="ECO:0000259" key="4">
    <source>
        <dbReference type="Pfam" id="PF13193"/>
    </source>
</evidence>
<name>A0A6J4L8S3_9CYAN</name>
<protein>
    <submittedName>
        <fullName evidence="5">O-succinylbenzoic acid--CoA ligase</fullName>
        <ecNumber evidence="5">6.2.1.26</ecNumber>
    </submittedName>
</protein>
<dbReference type="InterPro" id="IPR025110">
    <property type="entry name" value="AMP-bd_C"/>
</dbReference>
<evidence type="ECO:0000259" key="3">
    <source>
        <dbReference type="Pfam" id="PF00501"/>
    </source>
</evidence>
<evidence type="ECO:0000256" key="2">
    <source>
        <dbReference type="ARBA" id="ARBA00022598"/>
    </source>
</evidence>
<dbReference type="Gene3D" id="3.40.50.12780">
    <property type="entry name" value="N-terminal domain of ligase-like"/>
    <property type="match status" value="1"/>
</dbReference>
<gene>
    <name evidence="5" type="ORF">AVDCRST_MAG94-1660</name>
</gene>
<accession>A0A6J4L8S3</accession>
<dbReference type="SUPFAM" id="SSF56801">
    <property type="entry name" value="Acetyl-CoA synthetase-like"/>
    <property type="match status" value="1"/>
</dbReference>
<evidence type="ECO:0000313" key="5">
    <source>
        <dbReference type="EMBL" id="CAA9325668.1"/>
    </source>
</evidence>
<proteinExistence type="inferred from homology"/>
<dbReference type="InterPro" id="IPR042099">
    <property type="entry name" value="ANL_N_sf"/>
</dbReference>
<dbReference type="PANTHER" id="PTHR43201">
    <property type="entry name" value="ACYL-COA SYNTHETASE"/>
    <property type="match status" value="1"/>
</dbReference>
<dbReference type="AlphaFoldDB" id="A0A6J4L8S3"/>
<evidence type="ECO:0000256" key="1">
    <source>
        <dbReference type="ARBA" id="ARBA00006432"/>
    </source>
</evidence>
<keyword evidence="2 5" id="KW-0436">Ligase</keyword>
<dbReference type="NCBIfam" id="NF005662">
    <property type="entry name" value="PRK07445.1-4"/>
    <property type="match status" value="1"/>
</dbReference>
<dbReference type="InterPro" id="IPR045851">
    <property type="entry name" value="AMP-bd_C_sf"/>
</dbReference>
<dbReference type="EMBL" id="CADCTY010000574">
    <property type="protein sequence ID" value="CAA9325668.1"/>
    <property type="molecule type" value="Genomic_DNA"/>
</dbReference>
<sequence>MAQPLIYLKQRAGKDWLVGCDSDAFTNLAEQLYQQLTQLVKQELPPRILLSQRDPVQFLAGFMAACAARCPVFLGNPDWVEREWQQVLATVQPDLIWREGRFPLAPGAAQDLPAQPGWIMVPTGGSSGEVRFAIHTWSTLMASVQGFRQYFRVEQVNSFCVLPLYHVSGLMQFMRSFTSGGRLVLQSFKALEAAAGSDVDPVDFFLSLVPTQLQRLLETNATAWLYRCQTVLLGGAPAWPQLLAAARAHGIRLAPTYGMTETASQIVTLKPETFLAGNSSCGQVLPHAQVAICSPTGEILGANQTGAITIRSQSLALGYYAIFGPTLWVGQWLGDDLGFLDTQGYLTVVGRQSNKIITGGENVFPAEVEAILRATNLVKDVCVIGVPDQDWGEVVTAVYVPDEPLSLEVLQAALEDHLSKFKRPKYWISVPELPRNPQGKINREQLQQMILAWQQATDRLDQ</sequence>
<feature type="domain" description="AMP-dependent synthetase/ligase" evidence="3">
    <location>
        <begin position="121"/>
        <end position="320"/>
    </location>
</feature>
<comment type="similarity">
    <text evidence="1">Belongs to the ATP-dependent AMP-binding enzyme family.</text>
</comment>
<dbReference type="Pfam" id="PF00501">
    <property type="entry name" value="AMP-binding"/>
    <property type="match status" value="1"/>
</dbReference>
<dbReference type="GO" id="GO:0006631">
    <property type="term" value="P:fatty acid metabolic process"/>
    <property type="evidence" value="ECO:0007669"/>
    <property type="project" value="TreeGrafter"/>
</dbReference>